<evidence type="ECO:0000259" key="3">
    <source>
        <dbReference type="PROSITE" id="PS51462"/>
    </source>
</evidence>
<dbReference type="AlphaFoldDB" id="A0A947GNT4"/>
<dbReference type="Proteomes" id="UP000717364">
    <property type="component" value="Unassembled WGS sequence"/>
</dbReference>
<dbReference type="Gene3D" id="3.90.79.10">
    <property type="entry name" value="Nucleoside Triphosphate Pyrophosphohydrolase"/>
    <property type="match status" value="1"/>
</dbReference>
<reference evidence="4" key="2">
    <citation type="journal article" date="2021" name="Mar. Drugs">
        <title>Genome Reduction and Secondary Metabolism of the Marine Sponge-Associated Cyanobacterium Leptothoe.</title>
        <authorList>
            <person name="Konstantinou D."/>
            <person name="Popin R.V."/>
            <person name="Fewer D.P."/>
            <person name="Sivonen K."/>
            <person name="Gkelis S."/>
        </authorList>
    </citation>
    <scope>NUCLEOTIDE SEQUENCE</scope>
    <source>
        <strain evidence="4">TAU-MAC 1115</strain>
    </source>
</reference>
<dbReference type="PANTHER" id="PTHR43046">
    <property type="entry name" value="GDP-MANNOSE MANNOSYL HYDROLASE"/>
    <property type="match status" value="1"/>
</dbReference>
<dbReference type="PRINTS" id="PR00502">
    <property type="entry name" value="NUDIXFAMILY"/>
</dbReference>
<sequence length="147" mass="16902">MARAQAIVIKDMQILMVQHKDAQTEWWCLPGGGIEENESPEECVIRELYEECQVNGKIIRQTSHSVHDDGFQSYTYYVDIGHEQPTLGFDPNELSKNYRLVDVKWMKLEEIPERDRAYLWASGLIGVSDFSKVVETWGNEISLPKGP</sequence>
<feature type="domain" description="Nudix hydrolase" evidence="3">
    <location>
        <begin position="1"/>
        <end position="128"/>
    </location>
</feature>
<keyword evidence="5" id="KW-1185">Reference proteome</keyword>
<dbReference type="InterPro" id="IPR000086">
    <property type="entry name" value="NUDIX_hydrolase_dom"/>
</dbReference>
<dbReference type="InterPro" id="IPR020476">
    <property type="entry name" value="Nudix_hydrolase"/>
</dbReference>
<evidence type="ECO:0000256" key="2">
    <source>
        <dbReference type="ARBA" id="ARBA00022801"/>
    </source>
</evidence>
<dbReference type="Pfam" id="PF00293">
    <property type="entry name" value="NUDIX"/>
    <property type="match status" value="1"/>
</dbReference>
<dbReference type="SUPFAM" id="SSF55811">
    <property type="entry name" value="Nudix"/>
    <property type="match status" value="1"/>
</dbReference>
<protein>
    <submittedName>
        <fullName evidence="4">NUDIX hydrolase</fullName>
    </submittedName>
</protein>
<dbReference type="PANTHER" id="PTHR43046:SF2">
    <property type="entry name" value="8-OXO-DGTP DIPHOSPHATASE-RELATED"/>
    <property type="match status" value="1"/>
</dbReference>
<comment type="cofactor">
    <cofactor evidence="1">
        <name>Mg(2+)</name>
        <dbReference type="ChEBI" id="CHEBI:18420"/>
    </cofactor>
</comment>
<organism evidence="4 5">
    <name type="scientific">Leptothoe spongobia TAU-MAC 1115</name>
    <dbReference type="NCBI Taxonomy" id="1967444"/>
    <lineage>
        <taxon>Bacteria</taxon>
        <taxon>Bacillati</taxon>
        <taxon>Cyanobacteriota</taxon>
        <taxon>Cyanophyceae</taxon>
        <taxon>Nodosilineales</taxon>
        <taxon>Cymatolegaceae</taxon>
        <taxon>Leptothoe</taxon>
        <taxon>Leptothoe spongobia</taxon>
    </lineage>
</organism>
<accession>A0A947GNT4</accession>
<reference evidence="4" key="1">
    <citation type="submission" date="2020-11" db="EMBL/GenBank/DDBJ databases">
        <authorList>
            <person name="Konstantinou D."/>
            <person name="Gkelis S."/>
            <person name="Popin R."/>
            <person name="Fewer D."/>
            <person name="Sivonen K."/>
        </authorList>
    </citation>
    <scope>NUCLEOTIDE SEQUENCE</scope>
    <source>
        <strain evidence="4">TAU-MAC 1115</strain>
    </source>
</reference>
<keyword evidence="2 4" id="KW-0378">Hydrolase</keyword>
<dbReference type="InterPro" id="IPR015797">
    <property type="entry name" value="NUDIX_hydrolase-like_dom_sf"/>
</dbReference>
<dbReference type="GO" id="GO:0016787">
    <property type="term" value="F:hydrolase activity"/>
    <property type="evidence" value="ECO:0007669"/>
    <property type="project" value="UniProtKB-KW"/>
</dbReference>
<evidence type="ECO:0000313" key="5">
    <source>
        <dbReference type="Proteomes" id="UP000717364"/>
    </source>
</evidence>
<gene>
    <name evidence="4" type="ORF">IXB50_12340</name>
</gene>
<dbReference type="EMBL" id="JADOES010000022">
    <property type="protein sequence ID" value="MBT9316211.1"/>
    <property type="molecule type" value="Genomic_DNA"/>
</dbReference>
<comment type="caution">
    <text evidence="4">The sequence shown here is derived from an EMBL/GenBank/DDBJ whole genome shotgun (WGS) entry which is preliminary data.</text>
</comment>
<proteinExistence type="predicted"/>
<evidence type="ECO:0000313" key="4">
    <source>
        <dbReference type="EMBL" id="MBT9316211.1"/>
    </source>
</evidence>
<name>A0A947GNT4_9CYAN</name>
<dbReference type="RefSeq" id="WP_215609277.1">
    <property type="nucleotide sequence ID" value="NZ_JADOES010000022.1"/>
</dbReference>
<dbReference type="PROSITE" id="PS51462">
    <property type="entry name" value="NUDIX"/>
    <property type="match status" value="1"/>
</dbReference>
<evidence type="ECO:0000256" key="1">
    <source>
        <dbReference type="ARBA" id="ARBA00001946"/>
    </source>
</evidence>